<keyword evidence="4" id="KW-1185">Reference proteome</keyword>
<dbReference type="InterPro" id="IPR010998">
    <property type="entry name" value="Integrase_recombinase_N"/>
</dbReference>
<organism evidence="3 4">
    <name type="scientific">Yersinia pestis</name>
    <dbReference type="NCBI Taxonomy" id="632"/>
    <lineage>
        <taxon>Bacteria</taxon>
        <taxon>Pseudomonadati</taxon>
        <taxon>Pseudomonadota</taxon>
        <taxon>Gammaproteobacteria</taxon>
        <taxon>Enterobacterales</taxon>
        <taxon>Yersiniaceae</taxon>
        <taxon>Yersinia</taxon>
    </lineage>
</organism>
<evidence type="ECO:0000256" key="2">
    <source>
        <dbReference type="ARBA" id="ARBA00023172"/>
    </source>
</evidence>
<sequence length="171" mass="19842">MDKRGITSRTQANREKTFLSRVYRWGYERGIVKGNPCRGAKQFTEKARDRYITDEEYDAVYQVAPDVVRVAMEIAYLCLARQADVLALRRDQLREPGIYIKQGKTAARQIKAWSERLRDAITLAESLPLKSGISSVYIIHQRTGLRYTRDGFNSKWHKAREVAKNISKVRF</sequence>
<dbReference type="EMBL" id="AL590842">
    <property type="protein sequence ID" value="CAL20508.1"/>
    <property type="molecule type" value="Genomic_DNA"/>
</dbReference>
<dbReference type="PATRIC" id="fig|632.151.peg.2802"/>
<dbReference type="InterPro" id="IPR013762">
    <property type="entry name" value="Integrase-like_cat_sf"/>
</dbReference>
<dbReference type="PIR" id="AI0227">
    <property type="entry name" value="AI0227"/>
</dbReference>
<dbReference type="KEGG" id="ypv:BZ15_1679"/>
<accession>Q0WFS6</accession>
<dbReference type="GO" id="GO:0015074">
    <property type="term" value="P:DNA integration"/>
    <property type="evidence" value="ECO:0007669"/>
    <property type="project" value="InterPro"/>
</dbReference>
<dbReference type="OrthoDB" id="6173494at2"/>
<gene>
    <name evidence="3" type="ordered locus">YPO1868</name>
</gene>
<dbReference type="OMA" id="CLARQTD"/>
<dbReference type="KEGG" id="ype:YPO1868"/>
<dbReference type="Gene3D" id="1.10.443.10">
    <property type="entry name" value="Intergrase catalytic core"/>
    <property type="match status" value="1"/>
</dbReference>
<dbReference type="Gene3D" id="1.10.150.130">
    <property type="match status" value="1"/>
</dbReference>
<accession>A0A5P8YEL8</accession>
<reference evidence="3 4" key="1">
    <citation type="journal article" date="2001" name="Nature">
        <title>Genome sequence of Yersinia pestis, the causative agent of plague.</title>
        <authorList>
            <person name="Parkhill J."/>
            <person name="Wren B.W."/>
            <person name="Thomson N.R."/>
            <person name="Titball R.W."/>
            <person name="Holden M.T.G."/>
            <person name="Prentice M.B."/>
            <person name="Sebaihia M."/>
            <person name="James K.D."/>
            <person name="Churcher C."/>
            <person name="Mungall K.L."/>
            <person name="Baker S."/>
            <person name="Basham D."/>
            <person name="Bentley S.D."/>
            <person name="Brooks K."/>
            <person name="Cerdeno-Tarraga A.M."/>
            <person name="Chillingworth T."/>
            <person name="Cronin A."/>
            <person name="Davies R.M."/>
            <person name="Davis P."/>
            <person name="Dougan G."/>
            <person name="Feltwell T."/>
            <person name="Hamlin N."/>
            <person name="Holroyd S."/>
            <person name="Jagels K."/>
            <person name="Leather S."/>
            <person name="Karlyshev A.V."/>
            <person name="Moule S."/>
            <person name="Oyston P.C.F."/>
            <person name="Quail M."/>
            <person name="Rutherford K."/>
            <person name="Simmonds M."/>
            <person name="Skelton J."/>
            <person name="Stevens K."/>
            <person name="Whitehead S."/>
            <person name="Barrell B.G."/>
        </authorList>
    </citation>
    <scope>NUCLEOTIDE SEQUENCE [LARGE SCALE GENOMIC DNA]</scope>
    <source>
        <strain evidence="4">CO-92 / Biovar Orientalis</strain>
    </source>
</reference>
<keyword evidence="1" id="KW-0238">DNA-binding</keyword>
<dbReference type="GO" id="GO:0003677">
    <property type="term" value="F:DNA binding"/>
    <property type="evidence" value="ECO:0007669"/>
    <property type="project" value="UniProtKB-KW"/>
</dbReference>
<dbReference type="GO" id="GO:0006310">
    <property type="term" value="P:DNA recombination"/>
    <property type="evidence" value="ECO:0007669"/>
    <property type="project" value="UniProtKB-KW"/>
</dbReference>
<dbReference type="InterPro" id="IPR011010">
    <property type="entry name" value="DNA_brk_join_enz"/>
</dbReference>
<proteinExistence type="predicted"/>
<evidence type="ECO:0000313" key="4">
    <source>
        <dbReference type="Proteomes" id="UP000000815"/>
    </source>
</evidence>
<keyword evidence="2" id="KW-0233">DNA recombination</keyword>
<evidence type="ECO:0000313" key="3">
    <source>
        <dbReference type="EMBL" id="CAL20508.1"/>
    </source>
</evidence>
<dbReference type="KEGG" id="ypj:CH55_804"/>
<evidence type="ECO:0008006" key="5">
    <source>
        <dbReference type="Google" id="ProtNLM"/>
    </source>
</evidence>
<name>A0A5P8YEL8_YERPE</name>
<dbReference type="KEGG" id="ypl:CH46_3252"/>
<dbReference type="SUPFAM" id="SSF56349">
    <property type="entry name" value="DNA breaking-rejoining enzymes"/>
    <property type="match status" value="1"/>
</dbReference>
<dbReference type="KEGG" id="ypw:CH59_3295"/>
<evidence type="ECO:0000256" key="1">
    <source>
        <dbReference type="ARBA" id="ARBA00023125"/>
    </source>
</evidence>
<accession>A0A2S9PKQ1</accession>
<accession>A0A380PDE4</accession>
<dbReference type="AlphaFoldDB" id="A0A5P8YEL8"/>
<protein>
    <recommendedName>
        <fullName evidence="5">Integrase</fullName>
    </recommendedName>
</protein>
<dbReference type="Proteomes" id="UP000000815">
    <property type="component" value="Chromosome"/>
</dbReference>
<accession>A0A384LJS0</accession>